<dbReference type="Proteomes" id="UP000198606">
    <property type="component" value="Unassembled WGS sequence"/>
</dbReference>
<keyword evidence="1" id="KW-0732">Signal</keyword>
<feature type="signal peptide" evidence="1">
    <location>
        <begin position="1"/>
        <end position="19"/>
    </location>
</feature>
<reference evidence="2 3" key="1">
    <citation type="submission" date="2016-10" db="EMBL/GenBank/DDBJ databases">
        <authorList>
            <person name="de Groot N.N."/>
        </authorList>
    </citation>
    <scope>NUCLEOTIDE SEQUENCE [LARGE SCALE GENOMIC DNA]</scope>
    <source>
        <strain evidence="2 3">LMG 18387</strain>
    </source>
</reference>
<proteinExistence type="predicted"/>
<evidence type="ECO:0000256" key="1">
    <source>
        <dbReference type="SAM" id="SignalP"/>
    </source>
</evidence>
<name>A0A1G8GTJ7_9GAMM</name>
<gene>
    <name evidence="2" type="ORF">SAMN05216588_109181</name>
</gene>
<evidence type="ECO:0008006" key="4">
    <source>
        <dbReference type="Google" id="ProtNLM"/>
    </source>
</evidence>
<protein>
    <recommendedName>
        <fullName evidence="4">Lipoprotein</fullName>
    </recommendedName>
</protein>
<organism evidence="2 3">
    <name type="scientific">Phytopseudomonas flavescens</name>
    <dbReference type="NCBI Taxonomy" id="29435"/>
    <lineage>
        <taxon>Bacteria</taxon>
        <taxon>Pseudomonadati</taxon>
        <taxon>Pseudomonadota</taxon>
        <taxon>Gammaproteobacteria</taxon>
        <taxon>Pseudomonadales</taxon>
        <taxon>Pseudomonadaceae</taxon>
        <taxon>Phytopseudomonas</taxon>
    </lineage>
</organism>
<dbReference type="EMBL" id="FNDG01000009">
    <property type="protein sequence ID" value="SDH97610.1"/>
    <property type="molecule type" value="Genomic_DNA"/>
</dbReference>
<feature type="chain" id="PRO_5011792930" description="Lipoprotein" evidence="1">
    <location>
        <begin position="20"/>
        <end position="146"/>
    </location>
</feature>
<evidence type="ECO:0000313" key="3">
    <source>
        <dbReference type="Proteomes" id="UP000198606"/>
    </source>
</evidence>
<accession>A0A1G8GTJ7</accession>
<sequence length="146" mass="16185">MIDIRRLSLALLLVLPLSACQSTRDSMLAQGYSAAFATGYEDGCISGNSAAKALGAFRKNVPVYLQDTQYATGWDDGFRQCQASANAEIERRLQPDSDEDRAWRRQVDQDMARALGLIRPYRLNRNARAQRVISSTGSVSTRPTLK</sequence>
<dbReference type="STRING" id="29435.SAMN05216588_109181"/>
<evidence type="ECO:0000313" key="2">
    <source>
        <dbReference type="EMBL" id="SDH97610.1"/>
    </source>
</evidence>
<dbReference type="AlphaFoldDB" id="A0A1G8GTJ7"/>